<dbReference type="InterPro" id="IPR002646">
    <property type="entry name" value="PolA_pol_head_dom"/>
</dbReference>
<dbReference type="GO" id="GO:0008033">
    <property type="term" value="P:tRNA processing"/>
    <property type="evidence" value="ECO:0007669"/>
    <property type="project" value="UniProtKB-KW"/>
</dbReference>
<dbReference type="Pfam" id="PF13735">
    <property type="entry name" value="tRNA_NucTran2_2"/>
    <property type="match status" value="1"/>
</dbReference>
<comment type="cofactor">
    <cofactor evidence="1">
        <name>Mg(2+)</name>
        <dbReference type="ChEBI" id="CHEBI:18420"/>
    </cofactor>
</comment>
<dbReference type="GO" id="GO:0000166">
    <property type="term" value="F:nucleotide binding"/>
    <property type="evidence" value="ECO:0007669"/>
    <property type="project" value="UniProtKB-KW"/>
</dbReference>
<evidence type="ECO:0000256" key="3">
    <source>
        <dbReference type="ARBA" id="ARBA00022694"/>
    </source>
</evidence>
<evidence type="ECO:0000256" key="2">
    <source>
        <dbReference type="ARBA" id="ARBA00022679"/>
    </source>
</evidence>
<feature type="domain" description="CCA-adding enzyme C-terminal" evidence="12">
    <location>
        <begin position="234"/>
        <end position="345"/>
    </location>
</feature>
<dbReference type="GO" id="GO:0016779">
    <property type="term" value="F:nucleotidyltransferase activity"/>
    <property type="evidence" value="ECO:0007669"/>
    <property type="project" value="UniProtKB-KW"/>
</dbReference>
<dbReference type="Gene3D" id="1.10.110.30">
    <property type="match status" value="1"/>
</dbReference>
<dbReference type="SUPFAM" id="SSF81301">
    <property type="entry name" value="Nucleotidyltransferase"/>
    <property type="match status" value="1"/>
</dbReference>
<dbReference type="InterPro" id="IPR032828">
    <property type="entry name" value="PolyA_RNA-bd"/>
</dbReference>
<proteinExistence type="inferred from homology"/>
<dbReference type="InterPro" id="IPR032810">
    <property type="entry name" value="CCA-adding_enz_C"/>
</dbReference>
<keyword evidence="8 9" id="KW-0694">RNA-binding</keyword>
<evidence type="ECO:0000313" key="13">
    <source>
        <dbReference type="EMBL" id="RSL33438.1"/>
    </source>
</evidence>
<dbReference type="CDD" id="cd05398">
    <property type="entry name" value="NT_ClassII-CCAase"/>
    <property type="match status" value="1"/>
</dbReference>
<dbReference type="RefSeq" id="WP_125555843.1">
    <property type="nucleotide sequence ID" value="NZ_RBVX01000008.1"/>
</dbReference>
<keyword evidence="4" id="KW-0548">Nucleotidyltransferase</keyword>
<keyword evidence="5" id="KW-0479">Metal-binding</keyword>
<feature type="domain" description="tRNA nucleotidyltransferase/poly(A) polymerase RNA and SrmB- binding" evidence="11">
    <location>
        <begin position="156"/>
        <end position="198"/>
    </location>
</feature>
<dbReference type="AlphaFoldDB" id="A0A3R9PLH1"/>
<evidence type="ECO:0000259" key="10">
    <source>
        <dbReference type="Pfam" id="PF01743"/>
    </source>
</evidence>
<keyword evidence="6" id="KW-0547">Nucleotide-binding</keyword>
<comment type="caution">
    <text evidence="13">The sequence shown here is derived from an EMBL/GenBank/DDBJ whole genome shotgun (WGS) entry which is preliminary data.</text>
</comment>
<dbReference type="GO" id="GO:0046872">
    <property type="term" value="F:metal ion binding"/>
    <property type="evidence" value="ECO:0007669"/>
    <property type="project" value="UniProtKB-KW"/>
</dbReference>
<evidence type="ECO:0000256" key="4">
    <source>
        <dbReference type="ARBA" id="ARBA00022695"/>
    </source>
</evidence>
<reference evidence="13 14" key="1">
    <citation type="submission" date="2018-10" db="EMBL/GenBank/DDBJ databases">
        <title>Draft genome sequence of Bacillus salarius IM0101, isolated from a hypersaline soil in Inner Mongolia, China.</title>
        <authorList>
            <person name="Yamprayoonswat W."/>
            <person name="Boonvisut S."/>
            <person name="Jumpathong W."/>
            <person name="Sittihan S."/>
            <person name="Ruangsuj P."/>
            <person name="Wanthongcharoen S."/>
            <person name="Thongpramul N."/>
            <person name="Pimmason S."/>
            <person name="Yu B."/>
            <person name="Yasawong M."/>
        </authorList>
    </citation>
    <scope>NUCLEOTIDE SEQUENCE [LARGE SCALE GENOMIC DNA]</scope>
    <source>
        <strain evidence="13 14">IM0101</strain>
    </source>
</reference>
<organism evidence="13 14">
    <name type="scientific">Salibacterium salarium</name>
    <dbReference type="NCBI Taxonomy" id="284579"/>
    <lineage>
        <taxon>Bacteria</taxon>
        <taxon>Bacillati</taxon>
        <taxon>Bacillota</taxon>
        <taxon>Bacilli</taxon>
        <taxon>Bacillales</taxon>
        <taxon>Bacillaceae</taxon>
    </lineage>
</organism>
<comment type="similarity">
    <text evidence="9">Belongs to the tRNA nucleotidyltransferase/poly(A) polymerase family.</text>
</comment>
<gene>
    <name evidence="13" type="ORF">D7Z54_10755</name>
</gene>
<keyword evidence="2 9" id="KW-0808">Transferase</keyword>
<evidence type="ECO:0000313" key="14">
    <source>
        <dbReference type="Proteomes" id="UP000275076"/>
    </source>
</evidence>
<dbReference type="OrthoDB" id="9805698at2"/>
<dbReference type="Gene3D" id="3.30.460.10">
    <property type="entry name" value="Beta Polymerase, domain 2"/>
    <property type="match status" value="1"/>
</dbReference>
<evidence type="ECO:0000256" key="7">
    <source>
        <dbReference type="ARBA" id="ARBA00022842"/>
    </source>
</evidence>
<dbReference type="InterPro" id="IPR043519">
    <property type="entry name" value="NT_sf"/>
</dbReference>
<evidence type="ECO:0000256" key="9">
    <source>
        <dbReference type="RuleBase" id="RU003953"/>
    </source>
</evidence>
<dbReference type="PANTHER" id="PTHR46173">
    <property type="entry name" value="CCA TRNA NUCLEOTIDYLTRANSFERASE 1, MITOCHONDRIAL"/>
    <property type="match status" value="1"/>
</dbReference>
<protein>
    <recommendedName>
        <fullName evidence="15">tRNA nucleotidyltransferase (CCA-adding enzyme)</fullName>
    </recommendedName>
</protein>
<evidence type="ECO:0000256" key="5">
    <source>
        <dbReference type="ARBA" id="ARBA00022723"/>
    </source>
</evidence>
<sequence>MNNREQWLKALDFIRFINKAGFDAFIVGGAVRDFFLNRPIHDFDIVTNASECDMQQLFTRVITPTRRFETWIVPWKNLAFEVTPYRSNSKQLIEDVTLRDFTMNALAADKTGAIIDPLEGKKDINTRVIRSYLPVKRLEEDPLRIMRAMRFVSQLGFIIETDTWLACLSQQSLLEIVPVERMQAEMDKLLMGFKHEDALYFMFHHCFPLYFPKKVRPQRTIDTRKHYNMNSLLSNSERWAAFLWLMYQTNADQYMKQWVLPKNEGKKIRYMLQMCHSYPEGVLWDQMSIYEAGETLALQTERVHQWVRDRESKETLQYISHLYDSLPIKSRKDLMINGKDVIELFPLMKKKK</sequence>
<accession>A0A3R9PLH1</accession>
<keyword evidence="14" id="KW-1185">Reference proteome</keyword>
<evidence type="ECO:0000256" key="1">
    <source>
        <dbReference type="ARBA" id="ARBA00001946"/>
    </source>
</evidence>
<evidence type="ECO:0000256" key="6">
    <source>
        <dbReference type="ARBA" id="ARBA00022741"/>
    </source>
</evidence>
<dbReference type="Pfam" id="PF01743">
    <property type="entry name" value="PolyA_pol"/>
    <property type="match status" value="1"/>
</dbReference>
<dbReference type="PANTHER" id="PTHR46173:SF1">
    <property type="entry name" value="CCA TRNA NUCLEOTIDYLTRANSFERASE 1, MITOCHONDRIAL"/>
    <property type="match status" value="1"/>
</dbReference>
<evidence type="ECO:0000256" key="8">
    <source>
        <dbReference type="ARBA" id="ARBA00022884"/>
    </source>
</evidence>
<evidence type="ECO:0008006" key="15">
    <source>
        <dbReference type="Google" id="ProtNLM"/>
    </source>
</evidence>
<keyword evidence="7" id="KW-0460">Magnesium</keyword>
<keyword evidence="3" id="KW-0819">tRNA processing</keyword>
<dbReference type="Gene3D" id="1.20.58.560">
    <property type="match status" value="1"/>
</dbReference>
<dbReference type="GO" id="GO:0000049">
    <property type="term" value="F:tRNA binding"/>
    <property type="evidence" value="ECO:0007669"/>
    <property type="project" value="TreeGrafter"/>
</dbReference>
<dbReference type="Proteomes" id="UP000275076">
    <property type="component" value="Unassembled WGS sequence"/>
</dbReference>
<dbReference type="SUPFAM" id="SSF81891">
    <property type="entry name" value="Poly A polymerase C-terminal region-like"/>
    <property type="match status" value="1"/>
</dbReference>
<dbReference type="InterPro" id="IPR050264">
    <property type="entry name" value="Bact_CCA-adding_enz_type3_sf"/>
</dbReference>
<dbReference type="Pfam" id="PF12627">
    <property type="entry name" value="PolyA_pol_RNAbd"/>
    <property type="match status" value="1"/>
</dbReference>
<name>A0A3R9PLH1_9BACI</name>
<dbReference type="EMBL" id="RBVX01000008">
    <property type="protein sequence ID" value="RSL33438.1"/>
    <property type="molecule type" value="Genomic_DNA"/>
</dbReference>
<evidence type="ECO:0000259" key="11">
    <source>
        <dbReference type="Pfam" id="PF12627"/>
    </source>
</evidence>
<feature type="domain" description="Poly A polymerase head" evidence="10">
    <location>
        <begin position="24"/>
        <end position="130"/>
    </location>
</feature>
<evidence type="ECO:0000259" key="12">
    <source>
        <dbReference type="Pfam" id="PF13735"/>
    </source>
</evidence>